<dbReference type="InterPro" id="IPR036770">
    <property type="entry name" value="Ankyrin_rpt-contain_sf"/>
</dbReference>
<dbReference type="AlphaFoldDB" id="A0AAV2SKI1"/>
<organism evidence="4 5">
    <name type="scientific">Meganyctiphanes norvegica</name>
    <name type="common">Northern krill</name>
    <name type="synonym">Thysanopoda norvegica</name>
    <dbReference type="NCBI Taxonomy" id="48144"/>
    <lineage>
        <taxon>Eukaryota</taxon>
        <taxon>Metazoa</taxon>
        <taxon>Ecdysozoa</taxon>
        <taxon>Arthropoda</taxon>
        <taxon>Crustacea</taxon>
        <taxon>Multicrustacea</taxon>
        <taxon>Malacostraca</taxon>
        <taxon>Eumalacostraca</taxon>
        <taxon>Eucarida</taxon>
        <taxon>Euphausiacea</taxon>
        <taxon>Euphausiidae</taxon>
        <taxon>Meganyctiphanes</taxon>
    </lineage>
</organism>
<name>A0AAV2SKI1_MEGNR</name>
<protein>
    <submittedName>
        <fullName evidence="4">Uncharacterized protein</fullName>
    </submittedName>
</protein>
<dbReference type="PANTHER" id="PTHR24166">
    <property type="entry name" value="ROLLING PEBBLES, ISOFORM B"/>
    <property type="match status" value="1"/>
</dbReference>
<gene>
    <name evidence="4" type="ORF">MNOR_LOCUS38694</name>
</gene>
<dbReference type="SUPFAM" id="SSF48403">
    <property type="entry name" value="Ankyrin repeat"/>
    <property type="match status" value="1"/>
</dbReference>
<sequence>MACSFIVVDSRLIPCIHCNISNEVFSSLRREGADPNSTMVIHEKYLRLPVLTYAIVREYQEIVELLLKYKVNIEDRGDGMNPPLCNAALLGNTTIVEILLDEGADTEITNTSGSRPLYMAAMNGHENTVVLLLQRGAQMDATNDKGLSAIHAAASRGHLNVIQKLGKSGVYHITRHAKCTALHYAAADGHTDIAHWLVAEGSVSCARDWAGNTAAHTAALNGHQALANWLLGQWEPPSLELYTPQDKLIWCSQRGDIDGVEVALQAGALVNAADSKDQLALLEASLFGHNCIVRVLVKAEYNPGAHRTPNSKCHFCQQSS</sequence>
<feature type="repeat" description="ANK" evidence="3">
    <location>
        <begin position="79"/>
        <end position="111"/>
    </location>
</feature>
<keyword evidence="5" id="KW-1185">Reference proteome</keyword>
<evidence type="ECO:0000313" key="5">
    <source>
        <dbReference type="Proteomes" id="UP001497623"/>
    </source>
</evidence>
<reference evidence="4 5" key="1">
    <citation type="submission" date="2024-05" db="EMBL/GenBank/DDBJ databases">
        <authorList>
            <person name="Wallberg A."/>
        </authorList>
    </citation>
    <scope>NUCLEOTIDE SEQUENCE [LARGE SCALE GENOMIC DNA]</scope>
</reference>
<accession>A0AAV2SKI1</accession>
<keyword evidence="2 3" id="KW-0040">ANK repeat</keyword>
<dbReference type="Pfam" id="PF12796">
    <property type="entry name" value="Ank_2"/>
    <property type="match status" value="2"/>
</dbReference>
<dbReference type="InterPro" id="IPR050889">
    <property type="entry name" value="Dendritic_Spine_Reg/Scaffold"/>
</dbReference>
<dbReference type="PROSITE" id="PS50088">
    <property type="entry name" value="ANK_REPEAT"/>
    <property type="match status" value="2"/>
</dbReference>
<evidence type="ECO:0000256" key="2">
    <source>
        <dbReference type="ARBA" id="ARBA00023043"/>
    </source>
</evidence>
<dbReference type="InterPro" id="IPR002110">
    <property type="entry name" value="Ankyrin_rpt"/>
</dbReference>
<dbReference type="PANTHER" id="PTHR24166:SF48">
    <property type="entry name" value="PROTEIN VAPYRIN"/>
    <property type="match status" value="1"/>
</dbReference>
<keyword evidence="1" id="KW-0677">Repeat</keyword>
<dbReference type="EMBL" id="CAXKWB010090790">
    <property type="protein sequence ID" value="CAL4215282.1"/>
    <property type="molecule type" value="Genomic_DNA"/>
</dbReference>
<feature type="non-terminal residue" evidence="4">
    <location>
        <position position="320"/>
    </location>
</feature>
<evidence type="ECO:0000256" key="1">
    <source>
        <dbReference type="ARBA" id="ARBA00022737"/>
    </source>
</evidence>
<evidence type="ECO:0000256" key="3">
    <source>
        <dbReference type="PROSITE-ProRule" id="PRU00023"/>
    </source>
</evidence>
<dbReference type="Gene3D" id="1.25.40.20">
    <property type="entry name" value="Ankyrin repeat-containing domain"/>
    <property type="match status" value="2"/>
</dbReference>
<evidence type="ECO:0000313" key="4">
    <source>
        <dbReference type="EMBL" id="CAL4215282.1"/>
    </source>
</evidence>
<proteinExistence type="predicted"/>
<feature type="repeat" description="ANK" evidence="3">
    <location>
        <begin position="112"/>
        <end position="144"/>
    </location>
</feature>
<dbReference type="PROSITE" id="PS50297">
    <property type="entry name" value="ANK_REP_REGION"/>
    <property type="match status" value="1"/>
</dbReference>
<comment type="caution">
    <text evidence="4">The sequence shown here is derived from an EMBL/GenBank/DDBJ whole genome shotgun (WGS) entry which is preliminary data.</text>
</comment>
<dbReference type="SMART" id="SM00248">
    <property type="entry name" value="ANK"/>
    <property type="match status" value="8"/>
</dbReference>
<dbReference type="Proteomes" id="UP001497623">
    <property type="component" value="Unassembled WGS sequence"/>
</dbReference>